<reference evidence="1 2" key="1">
    <citation type="submission" date="2023-07" db="EMBL/GenBank/DDBJ databases">
        <title>Genomic Encyclopedia of Type Strains, Phase IV (KMG-IV): sequencing the most valuable type-strain genomes for metagenomic binning, comparative biology and taxonomic classification.</title>
        <authorList>
            <person name="Goeker M."/>
        </authorList>
    </citation>
    <scope>NUCLEOTIDE SEQUENCE [LARGE SCALE GENOMIC DNA]</scope>
    <source>
        <strain evidence="1 2">DSM 27594</strain>
    </source>
</reference>
<name>A0ABT9XQ93_9BACI</name>
<sequence>MWVRFLIVGFFSLSALSLMSYQSIEIIHAVMNFLHDKHQLK</sequence>
<organism evidence="1 2">
    <name type="scientific">Neobacillus ginsengisoli</name>
    <dbReference type="NCBI Taxonomy" id="904295"/>
    <lineage>
        <taxon>Bacteria</taxon>
        <taxon>Bacillati</taxon>
        <taxon>Bacillota</taxon>
        <taxon>Bacilli</taxon>
        <taxon>Bacillales</taxon>
        <taxon>Bacillaceae</taxon>
        <taxon>Neobacillus</taxon>
    </lineage>
</organism>
<proteinExistence type="predicted"/>
<comment type="caution">
    <text evidence="1">The sequence shown here is derived from an EMBL/GenBank/DDBJ whole genome shotgun (WGS) entry which is preliminary data.</text>
</comment>
<keyword evidence="2" id="KW-1185">Reference proteome</keyword>
<dbReference type="Proteomes" id="UP001224122">
    <property type="component" value="Unassembled WGS sequence"/>
</dbReference>
<gene>
    <name evidence="1" type="ORF">J2S10_000827</name>
</gene>
<evidence type="ECO:0000313" key="1">
    <source>
        <dbReference type="EMBL" id="MDQ0197722.1"/>
    </source>
</evidence>
<protein>
    <submittedName>
        <fullName evidence="1">Uncharacterized protein</fullName>
    </submittedName>
</protein>
<accession>A0ABT9XQ93</accession>
<evidence type="ECO:0000313" key="2">
    <source>
        <dbReference type="Proteomes" id="UP001224122"/>
    </source>
</evidence>
<dbReference type="RefSeq" id="WP_307404684.1">
    <property type="nucleotide sequence ID" value="NZ_JAUSTW010000001.1"/>
</dbReference>
<dbReference type="EMBL" id="JAUSTW010000001">
    <property type="protein sequence ID" value="MDQ0197722.1"/>
    <property type="molecule type" value="Genomic_DNA"/>
</dbReference>